<proteinExistence type="predicted"/>
<keyword evidence="6" id="KW-0413">Isomerase</keyword>
<dbReference type="OrthoDB" id="1118217at2"/>
<evidence type="ECO:0000313" key="6">
    <source>
        <dbReference type="EMBL" id="SFC83110.1"/>
    </source>
</evidence>
<dbReference type="CDD" id="cd02966">
    <property type="entry name" value="TlpA_like_family"/>
    <property type="match status" value="1"/>
</dbReference>
<dbReference type="GO" id="GO:0016209">
    <property type="term" value="F:antioxidant activity"/>
    <property type="evidence" value="ECO:0007669"/>
    <property type="project" value="InterPro"/>
</dbReference>
<comment type="subcellular location">
    <subcellularLocation>
        <location evidence="1">Cell envelope</location>
    </subcellularLocation>
</comment>
<dbReference type="STRING" id="623281.SAMN05421747_1335"/>
<dbReference type="EMBL" id="FOLL01000033">
    <property type="protein sequence ID" value="SFC83110.1"/>
    <property type="molecule type" value="Genomic_DNA"/>
</dbReference>
<sequence length="456" mass="51509">MKRNLRLWDYYALIQFKFKHLKIKYSAYLAAVTIMCLYAVKQASAQEADPAATAVADIIPLKIGDTIPEYLWHLPLQVVNHPEGKEAITLNDYRGKLIVLDFWGTWCTSCIVAMPAVYRLQREFSDNLMILPVTSDVGLVVEKFLRSNAKVKELNLSSVVNDSLLKAFFRYNSVPHYVWINSEGSVFAVTESHQLTRENVASALSGEYDSLVEKLTIDVKRPLLLSEHVNANQVLYHAMLIKGHQRGLPTRNITRHSDGVIYGRAAVNFPLLTIYEALARRLFWALGEKMSGKQLVIETSKPEGLSYEFGVTDTSRMDWESDNLYTFDVMVPFDNAGHLDSCILSTINNFSGYHASIEYRNVKCFVLRRTSNAVSSRPLPEGGSKSLKHTAMLLMLNKPEVTQNYPVVDESGYGGMIEIGDTAFRNLTHARQELARCGFELVEAQRKLPVFVIRDN</sequence>
<dbReference type="Gene3D" id="3.40.30.10">
    <property type="entry name" value="Glutaredoxin"/>
    <property type="match status" value="1"/>
</dbReference>
<reference evidence="6 7" key="1">
    <citation type="submission" date="2016-10" db="EMBL/GenBank/DDBJ databases">
        <authorList>
            <person name="de Groot N.N."/>
        </authorList>
    </citation>
    <scope>NUCLEOTIDE SEQUENCE [LARGE SCALE GENOMIC DNA]</scope>
    <source>
        <strain evidence="6 7">DSM 22900</strain>
    </source>
</reference>
<keyword evidence="3" id="KW-1015">Disulfide bond</keyword>
<dbReference type="GO" id="GO:0030313">
    <property type="term" value="C:cell envelope"/>
    <property type="evidence" value="ECO:0007669"/>
    <property type="project" value="UniProtKB-SubCell"/>
</dbReference>
<dbReference type="GO" id="GO:0016491">
    <property type="term" value="F:oxidoreductase activity"/>
    <property type="evidence" value="ECO:0007669"/>
    <property type="project" value="InterPro"/>
</dbReference>
<dbReference type="InterPro" id="IPR013766">
    <property type="entry name" value="Thioredoxin_domain"/>
</dbReference>
<keyword evidence="2" id="KW-0201">Cytochrome c-type biogenesis</keyword>
<dbReference type="Pfam" id="PF00578">
    <property type="entry name" value="AhpC-TSA"/>
    <property type="match status" value="1"/>
</dbReference>
<keyword evidence="7" id="KW-1185">Reference proteome</keyword>
<evidence type="ECO:0000256" key="4">
    <source>
        <dbReference type="ARBA" id="ARBA00023284"/>
    </source>
</evidence>
<evidence type="ECO:0000256" key="1">
    <source>
        <dbReference type="ARBA" id="ARBA00004196"/>
    </source>
</evidence>
<gene>
    <name evidence="6" type="ORF">SAMN05421747_1335</name>
</gene>
<dbReference type="InterPro" id="IPR000866">
    <property type="entry name" value="AhpC/TSA"/>
</dbReference>
<dbReference type="InterPro" id="IPR050553">
    <property type="entry name" value="Thioredoxin_ResA/DsbE_sf"/>
</dbReference>
<dbReference type="AlphaFoldDB" id="A0A1I1MNI9"/>
<evidence type="ECO:0000256" key="3">
    <source>
        <dbReference type="ARBA" id="ARBA00023157"/>
    </source>
</evidence>
<evidence type="ECO:0000313" key="7">
    <source>
        <dbReference type="Proteomes" id="UP000199577"/>
    </source>
</evidence>
<dbReference type="PANTHER" id="PTHR42852:SF6">
    <property type="entry name" value="THIOL:DISULFIDE INTERCHANGE PROTEIN DSBE"/>
    <property type="match status" value="1"/>
</dbReference>
<protein>
    <submittedName>
        <fullName evidence="6">Thiol-disulfide isomerase or thioredoxin</fullName>
    </submittedName>
</protein>
<dbReference type="GO" id="GO:0016853">
    <property type="term" value="F:isomerase activity"/>
    <property type="evidence" value="ECO:0007669"/>
    <property type="project" value="UniProtKB-KW"/>
</dbReference>
<organism evidence="6 7">
    <name type="scientific">Parapedobacter composti</name>
    <dbReference type="NCBI Taxonomy" id="623281"/>
    <lineage>
        <taxon>Bacteria</taxon>
        <taxon>Pseudomonadati</taxon>
        <taxon>Bacteroidota</taxon>
        <taxon>Sphingobacteriia</taxon>
        <taxon>Sphingobacteriales</taxon>
        <taxon>Sphingobacteriaceae</taxon>
        <taxon>Parapedobacter</taxon>
    </lineage>
</organism>
<name>A0A1I1MNI9_9SPHI</name>
<dbReference type="PROSITE" id="PS51352">
    <property type="entry name" value="THIOREDOXIN_2"/>
    <property type="match status" value="1"/>
</dbReference>
<keyword evidence="4" id="KW-0676">Redox-active center</keyword>
<evidence type="ECO:0000259" key="5">
    <source>
        <dbReference type="PROSITE" id="PS51352"/>
    </source>
</evidence>
<dbReference type="Proteomes" id="UP000199577">
    <property type="component" value="Unassembled WGS sequence"/>
</dbReference>
<dbReference type="SUPFAM" id="SSF52833">
    <property type="entry name" value="Thioredoxin-like"/>
    <property type="match status" value="1"/>
</dbReference>
<dbReference type="InterPro" id="IPR036249">
    <property type="entry name" value="Thioredoxin-like_sf"/>
</dbReference>
<dbReference type="GO" id="GO:0017004">
    <property type="term" value="P:cytochrome complex assembly"/>
    <property type="evidence" value="ECO:0007669"/>
    <property type="project" value="UniProtKB-KW"/>
</dbReference>
<dbReference type="PANTHER" id="PTHR42852">
    <property type="entry name" value="THIOL:DISULFIDE INTERCHANGE PROTEIN DSBE"/>
    <property type="match status" value="1"/>
</dbReference>
<dbReference type="RefSeq" id="WP_090975183.1">
    <property type="nucleotide sequence ID" value="NZ_FOLL01000033.1"/>
</dbReference>
<evidence type="ECO:0000256" key="2">
    <source>
        <dbReference type="ARBA" id="ARBA00022748"/>
    </source>
</evidence>
<feature type="domain" description="Thioredoxin" evidence="5">
    <location>
        <begin position="43"/>
        <end position="205"/>
    </location>
</feature>
<accession>A0A1I1MNI9</accession>